<evidence type="ECO:0000313" key="1">
    <source>
        <dbReference type="EMBL" id="MBW0552833.1"/>
    </source>
</evidence>
<evidence type="ECO:0000313" key="2">
    <source>
        <dbReference type="Proteomes" id="UP000765509"/>
    </source>
</evidence>
<proteinExistence type="predicted"/>
<name>A0A9Q3IYR9_9BASI</name>
<sequence>MRNEAINVLYTYNNTFASDNEPSGAIRGHEVDITLDIDRPYPPVLRRPAYPASPRARVSGWVYDKRYIRVFTTFNYDCGMDTKDLKDYKWL</sequence>
<dbReference type="OrthoDB" id="6776860at2759"/>
<comment type="caution">
    <text evidence="1">The sequence shown here is derived from an EMBL/GenBank/DDBJ whole genome shotgun (WGS) entry which is preliminary data.</text>
</comment>
<organism evidence="1 2">
    <name type="scientific">Austropuccinia psidii MF-1</name>
    <dbReference type="NCBI Taxonomy" id="1389203"/>
    <lineage>
        <taxon>Eukaryota</taxon>
        <taxon>Fungi</taxon>
        <taxon>Dikarya</taxon>
        <taxon>Basidiomycota</taxon>
        <taxon>Pucciniomycotina</taxon>
        <taxon>Pucciniomycetes</taxon>
        <taxon>Pucciniales</taxon>
        <taxon>Sphaerophragmiaceae</taxon>
        <taxon>Austropuccinia</taxon>
    </lineage>
</organism>
<dbReference type="EMBL" id="AVOT02059123">
    <property type="protein sequence ID" value="MBW0552833.1"/>
    <property type="molecule type" value="Genomic_DNA"/>
</dbReference>
<dbReference type="Proteomes" id="UP000765509">
    <property type="component" value="Unassembled WGS sequence"/>
</dbReference>
<keyword evidence="2" id="KW-1185">Reference proteome</keyword>
<dbReference type="AlphaFoldDB" id="A0A9Q3IYR9"/>
<gene>
    <name evidence="1" type="ORF">O181_092548</name>
</gene>
<protein>
    <submittedName>
        <fullName evidence="1">Uncharacterized protein</fullName>
    </submittedName>
</protein>
<accession>A0A9Q3IYR9</accession>
<reference evidence="1" key="1">
    <citation type="submission" date="2021-03" db="EMBL/GenBank/DDBJ databases">
        <title>Draft genome sequence of rust myrtle Austropuccinia psidii MF-1, a brazilian biotype.</title>
        <authorList>
            <person name="Quecine M.C."/>
            <person name="Pachon D.M.R."/>
            <person name="Bonatelli M.L."/>
            <person name="Correr F.H."/>
            <person name="Franceschini L.M."/>
            <person name="Leite T.F."/>
            <person name="Margarido G.R.A."/>
            <person name="Almeida C.A."/>
            <person name="Ferrarezi J.A."/>
            <person name="Labate C.A."/>
        </authorList>
    </citation>
    <scope>NUCLEOTIDE SEQUENCE</scope>
    <source>
        <strain evidence="1">MF-1</strain>
    </source>
</reference>